<accession>A3VMF3</accession>
<dbReference type="PANTHER" id="PTHR33835:SF1">
    <property type="entry name" value="METALLO-BETA-LACTAMASE DOMAIN-CONTAINING PROTEIN"/>
    <property type="match status" value="1"/>
</dbReference>
<dbReference type="EMBL" id="AAMT01000032">
    <property type="protein sequence ID" value="EAQ10556.1"/>
    <property type="molecule type" value="Genomic_DNA"/>
</dbReference>
<evidence type="ECO:0008006" key="3">
    <source>
        <dbReference type="Google" id="ProtNLM"/>
    </source>
</evidence>
<evidence type="ECO:0000313" key="2">
    <source>
        <dbReference type="Proteomes" id="UP000002931"/>
    </source>
</evidence>
<proteinExistence type="predicted"/>
<dbReference type="RefSeq" id="WP_008329706.1">
    <property type="nucleotide sequence ID" value="NZ_CH902578.1"/>
</dbReference>
<gene>
    <name evidence="1" type="ORF">RB2654_06022</name>
</gene>
<dbReference type="Proteomes" id="UP000002931">
    <property type="component" value="Unassembled WGS sequence"/>
</dbReference>
<dbReference type="InterPro" id="IPR025638">
    <property type="entry name" value="DUF4336"/>
</dbReference>
<sequence length="244" mass="27791">MTDTGYEPLDTPKPVADEAWIVDGPAIRFYGMPFSTRATILRLANGDLWVHSPTRLSEDLAAQVAALGPVRHLVAPNWIHYAYVGDWKARFPKARTWAAPGVADRARKHGAFADYDHLLTRTPPPDWAGEIDPMIVRGSSVHREAVFFHRASRTLILTDLIENFEPAKLPWWFRLIVPLVGVADPDGKMPRDMRATFRGHHDQLRTDVETMIGWGPERVILAHGRWYDRDGTRELKRAFRFVLP</sequence>
<reference evidence="1 2" key="1">
    <citation type="journal article" date="2010" name="J. Bacteriol.">
        <title>Genome sequences of Pelagibaca bermudensis HTCC2601T and Maritimibacter alkaliphilus HTCC2654T, the type strains of two marine Roseobacter genera.</title>
        <authorList>
            <person name="Thrash J.C."/>
            <person name="Cho J.C."/>
            <person name="Ferriera S."/>
            <person name="Johnson J."/>
            <person name="Vergin K.L."/>
            <person name="Giovannoni S.J."/>
        </authorList>
    </citation>
    <scope>NUCLEOTIDE SEQUENCE [LARGE SCALE GENOMIC DNA]</scope>
    <source>
        <strain evidence="1 2">HTCC2654</strain>
    </source>
</reference>
<dbReference type="InterPro" id="IPR036866">
    <property type="entry name" value="RibonucZ/Hydroxyglut_hydro"/>
</dbReference>
<comment type="caution">
    <text evidence="1">The sequence shown here is derived from an EMBL/GenBank/DDBJ whole genome shotgun (WGS) entry which is preliminary data.</text>
</comment>
<dbReference type="SUPFAM" id="SSF56281">
    <property type="entry name" value="Metallo-hydrolase/oxidoreductase"/>
    <property type="match status" value="1"/>
</dbReference>
<dbReference type="STRING" id="314271.RB2654_06022"/>
<dbReference type="AlphaFoldDB" id="A3VMF3"/>
<dbReference type="Pfam" id="PF14234">
    <property type="entry name" value="DUF4336"/>
    <property type="match status" value="1"/>
</dbReference>
<organism evidence="1 2">
    <name type="scientific">Maritimibacter alkaliphilus HTCC2654</name>
    <dbReference type="NCBI Taxonomy" id="314271"/>
    <lineage>
        <taxon>Bacteria</taxon>
        <taxon>Pseudomonadati</taxon>
        <taxon>Pseudomonadota</taxon>
        <taxon>Alphaproteobacteria</taxon>
        <taxon>Rhodobacterales</taxon>
        <taxon>Roseobacteraceae</taxon>
        <taxon>Maritimibacter</taxon>
    </lineage>
</organism>
<dbReference type="HOGENOM" id="CLU_056292_2_0_5"/>
<dbReference type="eggNOG" id="COG4221">
    <property type="taxonomic scope" value="Bacteria"/>
</dbReference>
<keyword evidence="2" id="KW-1185">Reference proteome</keyword>
<name>A3VMF3_9RHOB</name>
<dbReference type="PANTHER" id="PTHR33835">
    <property type="entry name" value="YALI0C07656P"/>
    <property type="match status" value="1"/>
</dbReference>
<protein>
    <recommendedName>
        <fullName evidence="3">DUF4336 domain-containing protein</fullName>
    </recommendedName>
</protein>
<evidence type="ECO:0000313" key="1">
    <source>
        <dbReference type="EMBL" id="EAQ10556.1"/>
    </source>
</evidence>